<dbReference type="EMBL" id="KM091454">
    <property type="protein sequence ID" value="AIL54466.1"/>
    <property type="molecule type" value="Genomic_DNA"/>
</dbReference>
<dbReference type="PANTHER" id="PTHR24061:SF435">
    <property type="entry name" value="TASTE RECEPTOR TYPE 1 MEMBER 3"/>
    <property type="match status" value="1"/>
</dbReference>
<feature type="domain" description="G-protein coupled receptors family 3 profile" evidence="17">
    <location>
        <begin position="563"/>
        <end position="827"/>
    </location>
</feature>
<keyword evidence="3 15" id="KW-0812">Transmembrane</keyword>
<evidence type="ECO:0000256" key="13">
    <source>
        <dbReference type="ARBA" id="ARBA00040705"/>
    </source>
</evidence>
<dbReference type="GeneID" id="103537352"/>
<evidence type="ECO:0000256" key="16">
    <source>
        <dbReference type="SAM" id="SignalP"/>
    </source>
</evidence>
<comment type="subcellular location">
    <subcellularLocation>
        <location evidence="1">Cell membrane</location>
        <topology evidence="1">Multi-pass membrane protein</topology>
    </subcellularLocation>
</comment>
<keyword evidence="2" id="KW-1003">Cell membrane</keyword>
<gene>
    <name evidence="18" type="primary">T1R3</name>
</gene>
<keyword evidence="4 16" id="KW-0732">Signal</keyword>
<keyword evidence="7 15" id="KW-0472">Membrane</keyword>
<evidence type="ECO:0000256" key="4">
    <source>
        <dbReference type="ARBA" id="ARBA00022729"/>
    </source>
</evidence>
<dbReference type="InterPro" id="IPR038550">
    <property type="entry name" value="GPCR_3_9-Cys_sf"/>
</dbReference>
<keyword evidence="6" id="KW-0297">G-protein coupled receptor</keyword>
<accession>A0A088DCH0</accession>
<evidence type="ECO:0000256" key="9">
    <source>
        <dbReference type="ARBA" id="ARBA00023180"/>
    </source>
</evidence>
<dbReference type="PRINTS" id="PR00248">
    <property type="entry name" value="GPCRMGR"/>
</dbReference>
<feature type="transmembrane region" description="Helical" evidence="15">
    <location>
        <begin position="785"/>
        <end position="805"/>
    </location>
</feature>
<comment type="similarity">
    <text evidence="11">Belongs to the G-protein coupled receptor 3 family. TAS1R subfamily.</text>
</comment>
<dbReference type="Pfam" id="PF01094">
    <property type="entry name" value="ANF_receptor"/>
    <property type="match status" value="1"/>
</dbReference>
<feature type="chain" id="PRO_5001836580" description="Taste receptor type 1 member 3" evidence="16">
    <location>
        <begin position="17"/>
        <end position="836"/>
    </location>
</feature>
<dbReference type="FunFam" id="3.40.50.2300:FF:000016">
    <property type="entry name" value="Taste 1 receptor member 2"/>
    <property type="match status" value="1"/>
</dbReference>
<dbReference type="CTD" id="83756"/>
<dbReference type="Pfam" id="PF00003">
    <property type="entry name" value="7tm_3"/>
    <property type="match status" value="1"/>
</dbReference>
<evidence type="ECO:0000256" key="1">
    <source>
        <dbReference type="ARBA" id="ARBA00004651"/>
    </source>
</evidence>
<feature type="transmembrane region" description="Helical" evidence="15">
    <location>
        <begin position="757"/>
        <end position="779"/>
    </location>
</feature>
<dbReference type="InterPro" id="IPR017978">
    <property type="entry name" value="GPCR_3_C"/>
</dbReference>
<organism evidence="18">
    <name type="scientific">Calypte anna</name>
    <name type="common">Anna's hummingbird</name>
    <name type="synonym">Archilochus anna</name>
    <dbReference type="NCBI Taxonomy" id="9244"/>
    <lineage>
        <taxon>Eukaryota</taxon>
        <taxon>Metazoa</taxon>
        <taxon>Chordata</taxon>
        <taxon>Craniata</taxon>
        <taxon>Vertebrata</taxon>
        <taxon>Euteleostomi</taxon>
        <taxon>Archelosauria</taxon>
        <taxon>Archosauria</taxon>
        <taxon>Dinosauria</taxon>
        <taxon>Saurischia</taxon>
        <taxon>Theropoda</taxon>
        <taxon>Coelurosauria</taxon>
        <taxon>Aves</taxon>
        <taxon>Neognathae</taxon>
        <taxon>Neoaves</taxon>
        <taxon>Strisores</taxon>
        <taxon>Apodiformes</taxon>
        <taxon>Trochilidae</taxon>
        <taxon>Calypte</taxon>
    </lineage>
</organism>
<dbReference type="PROSITE" id="PS50259">
    <property type="entry name" value="G_PROTEIN_RECEP_F3_4"/>
    <property type="match status" value="1"/>
</dbReference>
<dbReference type="SUPFAM" id="SSF53822">
    <property type="entry name" value="Periplasmic binding protein-like I"/>
    <property type="match status" value="1"/>
</dbReference>
<dbReference type="InterPro" id="IPR017979">
    <property type="entry name" value="GPCR_3_CS"/>
</dbReference>
<dbReference type="Gene3D" id="2.10.50.30">
    <property type="entry name" value="GPCR, family 3, nine cysteines domain"/>
    <property type="match status" value="1"/>
</dbReference>
<dbReference type="Pfam" id="PF07562">
    <property type="entry name" value="NCD3G"/>
    <property type="match status" value="1"/>
</dbReference>
<dbReference type="PRINTS" id="PR00592">
    <property type="entry name" value="CASENSINGR"/>
</dbReference>
<evidence type="ECO:0000256" key="7">
    <source>
        <dbReference type="ARBA" id="ARBA00023136"/>
    </source>
</evidence>
<evidence type="ECO:0000256" key="2">
    <source>
        <dbReference type="ARBA" id="ARBA00022475"/>
    </source>
</evidence>
<dbReference type="Gene3D" id="3.40.50.2300">
    <property type="match status" value="2"/>
</dbReference>
<evidence type="ECO:0000256" key="8">
    <source>
        <dbReference type="ARBA" id="ARBA00023170"/>
    </source>
</evidence>
<feature type="transmembrane region" description="Helical" evidence="15">
    <location>
        <begin position="565"/>
        <end position="589"/>
    </location>
</feature>
<dbReference type="InterPro" id="IPR011500">
    <property type="entry name" value="GPCR_3_9-Cys_dom"/>
</dbReference>
<evidence type="ECO:0000256" key="11">
    <source>
        <dbReference type="ARBA" id="ARBA00038492"/>
    </source>
</evidence>
<evidence type="ECO:0000313" key="18">
    <source>
        <dbReference type="EMBL" id="AIL54466.1"/>
    </source>
</evidence>
<evidence type="ECO:0000256" key="15">
    <source>
        <dbReference type="SAM" id="Phobius"/>
    </source>
</evidence>
<feature type="signal peptide" evidence="16">
    <location>
        <begin position="1"/>
        <end position="16"/>
    </location>
</feature>
<feature type="transmembrane region" description="Helical" evidence="15">
    <location>
        <begin position="721"/>
        <end position="745"/>
    </location>
</feature>
<dbReference type="AlphaFoldDB" id="A0A088DCH0"/>
<evidence type="ECO:0000259" key="17">
    <source>
        <dbReference type="PROSITE" id="PS50259"/>
    </source>
</evidence>
<dbReference type="InterPro" id="IPR000337">
    <property type="entry name" value="GPCR_3"/>
</dbReference>
<dbReference type="GO" id="GO:0033041">
    <property type="term" value="F:sweet taste receptor activity"/>
    <property type="evidence" value="ECO:0007669"/>
    <property type="project" value="TreeGrafter"/>
</dbReference>
<feature type="transmembrane region" description="Helical" evidence="15">
    <location>
        <begin position="675"/>
        <end position="696"/>
    </location>
</feature>
<dbReference type="GO" id="GO:0005886">
    <property type="term" value="C:plasma membrane"/>
    <property type="evidence" value="ECO:0007669"/>
    <property type="project" value="UniProtKB-SubCell"/>
</dbReference>
<dbReference type="InterPro" id="IPR001828">
    <property type="entry name" value="ANF_lig-bd_rcpt"/>
</dbReference>
<sequence>MVPTLLLGLSFGYAAAQETVCLSAQFRSPGDYILGGLFPFGMDIVNLTARTEPTSVKCERLFVDGLIWALGMKFAINEINNSSSLLPGVKLGYDMHDTCFEQVVTLQSSLLFLTQKGTTGIEVSCNYTNYQPRVTAVIGPYKSDLCLLTAKLFSFFLLPQISYGGSIEKLSNTDSYPSFYRTVPGDNNLVEAVAQLLNKFGWNWIITIGSNDEYGRGAQGHFVSIAENRNICIAFESLIPTDLADPKTTNQLENIIKAINKTDANVIVLFAFSQTALALLEHSIRMGLSKRVWIGTETWTLSHKAASISNIQSIGTVLGFVMKAGTVPGFHKYVTDLFSSAQHDEFCQQSRKSNHLMSSDVLSTPCEQCDYATLPQILPTLNHLKILPVYLAVYSVANALHRALGCTHQACPKAPLKSWQLLHFMNTFPFTVNGQSFRFDKFHGTNPGYQLIFWLWRNGTLEYLPVGEYKESLAINVSQIQFHTPNQERPSSQCFAQCLPGQIRQIKGLHYCCYDCRDCPENTFSSAKDQSRCTSCQKQQWAPTSSIQCYDRSERYLFWNEPLTIALLLGMSLTLSLTCATALIFLKNLETPLVQASGGKLNLFGLFMLTLQSLSCCLYVGKPSDNLCTIQQIVYALCLNGSFSTFFIKSLEIILVTEFPRCAPTFLPWLTQRRAWLLVALCLLIQSFLSFCYVQLGPDYLQADYESLRSEVLLVCDTKSWFAFTLLQGYNCCLAFVCFLCTFMVQTSGKQYNIARGITFAILTYFIIWIFFVAIFTTLKTVLRPATQMGTILATSLGILGTYYIPKCYLILLKPELNKVDYFQHSIKEEPDEDSQ</sequence>
<keyword evidence="9" id="KW-0325">Glycoprotein</keyword>
<keyword evidence="10" id="KW-0807">Transducer</keyword>
<dbReference type="InterPro" id="IPR000068">
    <property type="entry name" value="GPCR_3_Ca_sens_rcpt-rel"/>
</dbReference>
<proteinExistence type="inferred from homology"/>
<evidence type="ECO:0000256" key="6">
    <source>
        <dbReference type="ARBA" id="ARBA00023040"/>
    </source>
</evidence>
<dbReference type="FunFam" id="2.10.50.30:FF:000004">
    <property type="entry name" value="Taste receptor type 1 member 3-like protein"/>
    <property type="match status" value="1"/>
</dbReference>
<comment type="subunit">
    <text evidence="12">Forms homodimers or heterodimers with TAS1R1 and TAS1R2.</text>
</comment>
<evidence type="ECO:0000256" key="10">
    <source>
        <dbReference type="ARBA" id="ARBA00023224"/>
    </source>
</evidence>
<dbReference type="GO" id="GO:0050917">
    <property type="term" value="P:sensory perception of umami taste"/>
    <property type="evidence" value="ECO:0007669"/>
    <property type="project" value="TreeGrafter"/>
</dbReference>
<dbReference type="OrthoDB" id="5984008at2759"/>
<reference evidence="18" key="1">
    <citation type="journal article" date="2014" name="Science">
        <title>Sensory biology. Evolution of sweet taste perception in hummingbirds by transformation of the ancestral umami receptor.</title>
        <authorList>
            <person name="Baldwin M.W."/>
            <person name="Toda Y."/>
            <person name="Nakagita T."/>
            <person name="O'Connell M.J."/>
            <person name="Klasing K.C."/>
            <person name="Misaka T."/>
            <person name="Edwards S.V."/>
            <person name="Liberles S.D."/>
        </authorList>
    </citation>
    <scope>NUCLEOTIDE SEQUENCE</scope>
</reference>
<evidence type="ECO:0000256" key="3">
    <source>
        <dbReference type="ARBA" id="ARBA00022692"/>
    </source>
</evidence>
<dbReference type="PROSITE" id="PS00980">
    <property type="entry name" value="G_PROTEIN_RECEP_F3_2"/>
    <property type="match status" value="1"/>
</dbReference>
<dbReference type="InterPro" id="IPR028082">
    <property type="entry name" value="Peripla_BP_I"/>
</dbReference>
<keyword evidence="8 18" id="KW-0675">Receptor</keyword>
<dbReference type="GO" id="GO:0004930">
    <property type="term" value="F:G protein-coupled receptor activity"/>
    <property type="evidence" value="ECO:0007669"/>
    <property type="project" value="UniProtKB-KW"/>
</dbReference>
<name>A0A088DCH0_CALAN</name>
<evidence type="ECO:0000256" key="5">
    <source>
        <dbReference type="ARBA" id="ARBA00022989"/>
    </source>
</evidence>
<dbReference type="PANTHER" id="PTHR24061">
    <property type="entry name" value="CALCIUM-SENSING RECEPTOR-RELATED"/>
    <property type="match status" value="1"/>
</dbReference>
<evidence type="ECO:0000256" key="14">
    <source>
        <dbReference type="ARBA" id="ARBA00042614"/>
    </source>
</evidence>
<protein>
    <recommendedName>
        <fullName evidence="13">Taste receptor type 1 member 3</fullName>
    </recommendedName>
    <alternativeName>
        <fullName evidence="14">Sweet taste receptor T1R3</fullName>
    </alternativeName>
</protein>
<keyword evidence="5 15" id="KW-1133">Transmembrane helix</keyword>
<evidence type="ECO:0000256" key="12">
    <source>
        <dbReference type="ARBA" id="ARBA00038762"/>
    </source>
</evidence>